<dbReference type="PANTHER" id="PTHR15154:SF2">
    <property type="entry name" value="HAMARTIN"/>
    <property type="match status" value="1"/>
</dbReference>
<feature type="region of interest" description="Disordered" evidence="2">
    <location>
        <begin position="1034"/>
        <end position="1114"/>
    </location>
</feature>
<evidence type="ECO:0008006" key="5">
    <source>
        <dbReference type="Google" id="ProtNLM"/>
    </source>
</evidence>
<organism evidence="3 4">
    <name type="scientific">Dendroctonus ponderosae</name>
    <name type="common">Mountain pine beetle</name>
    <dbReference type="NCBI Taxonomy" id="77166"/>
    <lineage>
        <taxon>Eukaryota</taxon>
        <taxon>Metazoa</taxon>
        <taxon>Ecdysozoa</taxon>
        <taxon>Arthropoda</taxon>
        <taxon>Hexapoda</taxon>
        <taxon>Insecta</taxon>
        <taxon>Pterygota</taxon>
        <taxon>Neoptera</taxon>
        <taxon>Endopterygota</taxon>
        <taxon>Coleoptera</taxon>
        <taxon>Polyphaga</taxon>
        <taxon>Cucujiformia</taxon>
        <taxon>Curculionidae</taxon>
        <taxon>Scolytinae</taxon>
        <taxon>Dendroctonus</taxon>
    </lineage>
</organism>
<accession>U4UEI6</accession>
<evidence type="ECO:0000313" key="4">
    <source>
        <dbReference type="Proteomes" id="UP000030742"/>
    </source>
</evidence>
<dbReference type="EMBL" id="KB632256">
    <property type="protein sequence ID" value="ERL90753.1"/>
    <property type="molecule type" value="Genomic_DNA"/>
</dbReference>
<dbReference type="OrthoDB" id="6022054at2759"/>
<gene>
    <name evidence="3" type="ORF">D910_08100</name>
</gene>
<dbReference type="STRING" id="77166.U4UEI6"/>
<dbReference type="InterPro" id="IPR007483">
    <property type="entry name" value="Hamartin"/>
</dbReference>
<evidence type="ECO:0000256" key="1">
    <source>
        <dbReference type="SAM" id="Coils"/>
    </source>
</evidence>
<feature type="compositionally biased region" description="Low complexity" evidence="2">
    <location>
        <begin position="1051"/>
        <end position="1082"/>
    </location>
</feature>
<proteinExistence type="predicted"/>
<dbReference type="Pfam" id="PF04388">
    <property type="entry name" value="Hamartin"/>
    <property type="match status" value="2"/>
</dbReference>
<feature type="compositionally biased region" description="Polar residues" evidence="2">
    <location>
        <begin position="650"/>
        <end position="659"/>
    </location>
</feature>
<dbReference type="AlphaFoldDB" id="U4UEI6"/>
<dbReference type="GO" id="GO:0051726">
    <property type="term" value="P:regulation of cell cycle"/>
    <property type="evidence" value="ECO:0007669"/>
    <property type="project" value="TreeGrafter"/>
</dbReference>
<dbReference type="PANTHER" id="PTHR15154">
    <property type="entry name" value="HAMARTIN"/>
    <property type="match status" value="1"/>
</dbReference>
<feature type="compositionally biased region" description="Basic and acidic residues" evidence="2">
    <location>
        <begin position="1097"/>
        <end position="1114"/>
    </location>
</feature>
<dbReference type="SUPFAM" id="SSF48371">
    <property type="entry name" value="ARM repeat"/>
    <property type="match status" value="1"/>
</dbReference>
<dbReference type="InterPro" id="IPR016024">
    <property type="entry name" value="ARM-type_fold"/>
</dbReference>
<dbReference type="GO" id="GO:0033596">
    <property type="term" value="C:TSC1-TSC2 complex"/>
    <property type="evidence" value="ECO:0007669"/>
    <property type="project" value="TreeGrafter"/>
</dbReference>
<feature type="region of interest" description="Disordered" evidence="2">
    <location>
        <begin position="622"/>
        <end position="659"/>
    </location>
</feature>
<evidence type="ECO:0000256" key="2">
    <source>
        <dbReference type="SAM" id="MobiDB-lite"/>
    </source>
</evidence>
<reference evidence="3 4" key="1">
    <citation type="journal article" date="2013" name="Genome Biol.">
        <title>Draft genome of the mountain pine beetle, Dendroctonus ponderosae Hopkins, a major forest pest.</title>
        <authorList>
            <person name="Keeling C.I."/>
            <person name="Yuen M.M."/>
            <person name="Liao N.Y."/>
            <person name="Docking T.R."/>
            <person name="Chan S.K."/>
            <person name="Taylor G.A."/>
            <person name="Palmquist D.L."/>
            <person name="Jackman S.D."/>
            <person name="Nguyen A."/>
            <person name="Li M."/>
            <person name="Henderson H."/>
            <person name="Janes J.K."/>
            <person name="Zhao Y."/>
            <person name="Pandoh P."/>
            <person name="Moore R."/>
            <person name="Sperling F.A."/>
            <person name="Huber D.P."/>
            <person name="Birol I."/>
            <person name="Jones S.J."/>
            <person name="Bohlmann J."/>
        </authorList>
    </citation>
    <scope>NUCLEOTIDE SEQUENCE</scope>
</reference>
<name>U4UEI6_DENPD</name>
<dbReference type="GO" id="GO:0032007">
    <property type="term" value="P:negative regulation of TOR signaling"/>
    <property type="evidence" value="ECO:0007669"/>
    <property type="project" value="TreeGrafter"/>
</dbReference>
<feature type="region of interest" description="Disordered" evidence="2">
    <location>
        <begin position="545"/>
        <end position="567"/>
    </location>
</feature>
<dbReference type="Proteomes" id="UP000030742">
    <property type="component" value="Unassembled WGS sequence"/>
</dbReference>
<protein>
    <recommendedName>
        <fullName evidence="5">Hamartin</fullName>
    </recommendedName>
</protein>
<keyword evidence="1" id="KW-0175">Coiled coil</keyword>
<sequence length="1114" mass="126245">MIIQDRRGKLFAPNSDLFLTDIVRVRSNLPFRSARTMSHPDNFFEKLESGNKEVVENIKHSIREQFSKVHESWLINGLYDYYLSSNSVRCMEVIITLREPHQQFLFDRLCESIKSRKTDLKVRIQALTLLGHIARSQPTWLITLPEHNETELLPLISALLILIVLLPMFPSSIGEHYLEEIFDIFRRLAAWNSNVPGKLGEDQMIHLQVALYALFLRLYGMYPCNFLCYLKSHFKDRNNPVFYHTIKVPPLTCLRDAPIAGDYFERKRNYDGKASLPTGYMTDLLMECERFSLDITDRCPHDTCQNTTEFRSRSGTMNSMGGSTSNDAAYHQQNIRSLASLQMSGNEGSFFSPSQMFQVVHPLPMGDAHRQRPALINRVNYPLSQEGSPPEAAIEATPETTPIRDFTTNPGPQILTKTNVARALTSFRSNSSGFALSTTPTNSVPSSPMRKEPSLFVFPAANTGFASISQHLAHKLSQERHATQGGDGLGGAKPPPSSPLKIINSDQSNRQRLDSPISQEDEEVCTISSSAGRLSVTRKRADFEESAKDGEEVEQGSPCAVGGLHMPNSKSIDNFKKRIRRYRYHSQCNTEPDRVETSTGSSPGNGISFATTNLTVRRANSCPDMKKSPHVPAKGNKSRPFYETDEETLSGDQASTHSNGLDMKAKKMNFPVTSSATQTEVFWPMPYEHLFLNIFPSLKEEAPEMRPSSTPSPAPALHQGMEPYKPSLYDILDKYIENCVATVDSNNALKDQLQLIYQQFLFERHRRETHAYRNRRLLSDAKNTRLLEEYNSALRDQVQLKQKEIDDLRKQLEDYRREMMDEQTTLTSTMHYMEDKCKNLTDENSILRESNRKLESDIVNYKTKCNHVDKERQQAEAVLLDALAEGKVAREQALAGEKLKQELQRVNGELLLMGELHIKYREKLDQLSSKRQTEEELRQLSETYREEVKVLQRVIETKTITIEVFRARINDQEHAASAKDETIANQKRLLAAVNEERESMVEAVESKYQTQLAINRTLEERLLELRQRLELEAARRRTHSPDTSSCHEVQASSTTTTAAGGLSPQHSSPLSASLASSEGSAAMHELRNLQMYVDQESGSKSHPADERTNVGKND</sequence>
<evidence type="ECO:0000313" key="3">
    <source>
        <dbReference type="EMBL" id="ERL90753.1"/>
    </source>
</evidence>
<feature type="region of interest" description="Disordered" evidence="2">
    <location>
        <begin position="477"/>
        <end position="521"/>
    </location>
</feature>
<feature type="coiled-coil region" evidence="1">
    <location>
        <begin position="791"/>
        <end position="857"/>
    </location>
</feature>
<dbReference type="GO" id="GO:0008285">
    <property type="term" value="P:negative regulation of cell population proliferation"/>
    <property type="evidence" value="ECO:0007669"/>
    <property type="project" value="TreeGrafter"/>
</dbReference>